<sequence>MSYKNINYIASKFLKILSKQFNLQAQNLLLKYSLTCSFICYHFYNSQANFNFNSNYKIIGICRQITQTKIQYEKNLKQNRKILIYNLKRDNNLGFSTKIYLIELTLQALLFSVLLLLQISLFDILVIILPENTSIQLIIKHKYYKFYQATVKTGCLLLKIPYSDHLPYYLIGYSVILSYFLNIYFSFPNLDIVYSILSPIFLLREFQIDATLIIEIEDKSLIQQRQFRY</sequence>
<evidence type="ECO:0000256" key="1">
    <source>
        <dbReference type="SAM" id="Phobius"/>
    </source>
</evidence>
<dbReference type="EMBL" id="CAJJDO010000052">
    <property type="protein sequence ID" value="CAD8170157.1"/>
    <property type="molecule type" value="Genomic_DNA"/>
</dbReference>
<protein>
    <recommendedName>
        <fullName evidence="4">Transmembrane protein</fullName>
    </recommendedName>
</protein>
<comment type="caution">
    <text evidence="2">The sequence shown here is derived from an EMBL/GenBank/DDBJ whole genome shotgun (WGS) entry which is preliminary data.</text>
</comment>
<evidence type="ECO:0000313" key="2">
    <source>
        <dbReference type="EMBL" id="CAD8170157.1"/>
    </source>
</evidence>
<evidence type="ECO:0000313" key="3">
    <source>
        <dbReference type="Proteomes" id="UP000689195"/>
    </source>
</evidence>
<keyword evidence="1" id="KW-1133">Transmembrane helix</keyword>
<gene>
    <name evidence="2" type="ORF">PPENT_87.1.T0520182</name>
</gene>
<proteinExistence type="predicted"/>
<organism evidence="2 3">
    <name type="scientific">Paramecium pentaurelia</name>
    <dbReference type="NCBI Taxonomy" id="43138"/>
    <lineage>
        <taxon>Eukaryota</taxon>
        <taxon>Sar</taxon>
        <taxon>Alveolata</taxon>
        <taxon>Ciliophora</taxon>
        <taxon>Intramacronucleata</taxon>
        <taxon>Oligohymenophorea</taxon>
        <taxon>Peniculida</taxon>
        <taxon>Parameciidae</taxon>
        <taxon>Paramecium</taxon>
    </lineage>
</organism>
<evidence type="ECO:0008006" key="4">
    <source>
        <dbReference type="Google" id="ProtNLM"/>
    </source>
</evidence>
<keyword evidence="1" id="KW-0812">Transmembrane</keyword>
<feature type="transmembrane region" description="Helical" evidence="1">
    <location>
        <begin position="108"/>
        <end position="129"/>
    </location>
</feature>
<accession>A0A8S1V0W3</accession>
<dbReference type="AlphaFoldDB" id="A0A8S1V0W3"/>
<keyword evidence="3" id="KW-1185">Reference proteome</keyword>
<keyword evidence="1" id="KW-0472">Membrane</keyword>
<feature type="transmembrane region" description="Helical" evidence="1">
    <location>
        <begin position="166"/>
        <end position="185"/>
    </location>
</feature>
<dbReference type="Proteomes" id="UP000689195">
    <property type="component" value="Unassembled WGS sequence"/>
</dbReference>
<reference evidence="2" key="1">
    <citation type="submission" date="2021-01" db="EMBL/GenBank/DDBJ databases">
        <authorList>
            <consortium name="Genoscope - CEA"/>
            <person name="William W."/>
        </authorList>
    </citation>
    <scope>NUCLEOTIDE SEQUENCE</scope>
</reference>
<name>A0A8S1V0W3_9CILI</name>